<evidence type="ECO:0000313" key="3">
    <source>
        <dbReference type="Proteomes" id="UP000680608"/>
    </source>
</evidence>
<proteinExistence type="predicted"/>
<feature type="region of interest" description="Disordered" evidence="1">
    <location>
        <begin position="1"/>
        <end position="39"/>
    </location>
</feature>
<dbReference type="GeneID" id="80536424"/>
<dbReference type="RefSeq" id="YP_010798284.1">
    <property type="nucleotide sequence ID" value="NC_076398.1"/>
</dbReference>
<reference evidence="2 3" key="1">
    <citation type="submission" date="2019-03" db="EMBL/GenBank/DDBJ databases">
        <title>Histologic, ultrastructural, and complete genome sequence of a siadenovirus in a Pacific parrotlet (Forpus coelestis).</title>
        <authorList>
            <person name="Gregory C.R."/>
            <person name="Nilsen R.A."/>
            <person name="Linn S.C."/>
            <person name="Hokamp J.A."/>
            <person name="Cianciolo R.E."/>
            <person name="Ritchie B.W."/>
        </authorList>
    </citation>
    <scope>NUCLEOTIDE SEQUENCE [LARGE SCALE GENOMIC DNA]</scope>
    <source>
        <strain evidence="2">IDL19-3602</strain>
    </source>
</reference>
<sequence length="99" mass="11293">MLNSHCSSQKPLTQTPENQPPSKETRSRNSHKRRRRIPGSYANWKQYGGDVKEAIAVVGRQPVCVRRYLIGKGIHIPASTINYYVNKYIAEDSAKLSFF</sequence>
<keyword evidence="3" id="KW-1185">Reference proteome</keyword>
<evidence type="ECO:0000256" key="1">
    <source>
        <dbReference type="SAM" id="MobiDB-lite"/>
    </source>
</evidence>
<dbReference type="EMBL" id="MK695679">
    <property type="protein sequence ID" value="QER78610.1"/>
    <property type="molecule type" value="Genomic_DNA"/>
</dbReference>
<feature type="compositionally biased region" description="Basic residues" evidence="1">
    <location>
        <begin position="28"/>
        <end position="37"/>
    </location>
</feature>
<organism evidence="2 3">
    <name type="scientific">Psittacine adenovirus 5</name>
    <dbReference type="NCBI Taxonomy" id="2499624"/>
    <lineage>
        <taxon>Viruses</taxon>
        <taxon>Varidnaviria</taxon>
        <taxon>Bamfordvirae</taxon>
        <taxon>Preplasmiviricota</taxon>
        <taxon>Polisuviricotina</taxon>
        <taxon>Pharingeaviricetes</taxon>
        <taxon>Rowavirales</taxon>
        <taxon>Adenoviridae</taxon>
        <taxon>Siadenovirus</taxon>
        <taxon>Siadenovirus viridis</taxon>
        <taxon>Psittacine siadenovirus D</taxon>
    </lineage>
</organism>
<dbReference type="Proteomes" id="UP000680608">
    <property type="component" value="Segment"/>
</dbReference>
<accession>A0A5J6DD63</accession>
<feature type="compositionally biased region" description="Polar residues" evidence="1">
    <location>
        <begin position="1"/>
        <end position="22"/>
    </location>
</feature>
<evidence type="ECO:0000313" key="2">
    <source>
        <dbReference type="EMBL" id="QER78610.1"/>
    </source>
</evidence>
<dbReference type="KEGG" id="vg:80536424"/>
<name>A0A5J6DD63_9ADEN</name>
<protein>
    <submittedName>
        <fullName evidence="2">22K protein</fullName>
    </submittedName>
</protein>